<dbReference type="GO" id="GO:0046872">
    <property type="term" value="F:metal ion binding"/>
    <property type="evidence" value="ECO:0007669"/>
    <property type="project" value="UniProtKB-KW"/>
</dbReference>
<organism evidence="11 12">
    <name type="scientific">Faecalibacterium prausnitzii</name>
    <dbReference type="NCBI Taxonomy" id="853"/>
    <lineage>
        <taxon>Bacteria</taxon>
        <taxon>Bacillati</taxon>
        <taxon>Bacillota</taxon>
        <taxon>Clostridia</taxon>
        <taxon>Eubacteriales</taxon>
        <taxon>Oscillospiraceae</taxon>
        <taxon>Faecalibacterium</taxon>
    </lineage>
</organism>
<keyword evidence="4" id="KW-0963">Cytoplasm</keyword>
<keyword evidence="7" id="KW-0547">Nucleotide-binding</keyword>
<sequence>MSEFITHSREETVALGAQVAQHLAPGALIAFTGGLGAGKTAFCEGVARGLGCTDPVSSPTFAIVNYYRGPRPFAHFDLYRISTENDLCAAGFYDYLDEGAVVAAEWSENFADLLALEDPIHINIERVDDTTRRITIEGVEV</sequence>
<evidence type="ECO:0000256" key="8">
    <source>
        <dbReference type="ARBA" id="ARBA00022840"/>
    </source>
</evidence>
<dbReference type="GO" id="GO:0016740">
    <property type="term" value="F:transferase activity"/>
    <property type="evidence" value="ECO:0007669"/>
    <property type="project" value="UniProtKB-KW"/>
</dbReference>
<protein>
    <recommendedName>
        <fullName evidence="3">tRNA threonylcarbamoyladenosine biosynthesis protein TsaE</fullName>
    </recommendedName>
    <alternativeName>
        <fullName evidence="10">t(6)A37 threonylcarbamoyladenosine biosynthesis protein TsaE</fullName>
    </alternativeName>
</protein>
<dbReference type="InterPro" id="IPR003442">
    <property type="entry name" value="T6A_TsaE"/>
</dbReference>
<keyword evidence="8" id="KW-0067">ATP-binding</keyword>
<comment type="caution">
    <text evidence="11">The sequence shown here is derived from an EMBL/GenBank/DDBJ whole genome shotgun (WGS) entry which is preliminary data.</text>
</comment>
<dbReference type="NCBIfam" id="TIGR00150">
    <property type="entry name" value="T6A_YjeE"/>
    <property type="match status" value="1"/>
</dbReference>
<evidence type="ECO:0000256" key="7">
    <source>
        <dbReference type="ARBA" id="ARBA00022741"/>
    </source>
</evidence>
<dbReference type="SUPFAM" id="SSF52540">
    <property type="entry name" value="P-loop containing nucleoside triphosphate hydrolases"/>
    <property type="match status" value="1"/>
</dbReference>
<keyword evidence="9" id="KW-0460">Magnesium</keyword>
<dbReference type="EMBL" id="QVER01000005">
    <property type="protein sequence ID" value="RGB92151.1"/>
    <property type="molecule type" value="Genomic_DNA"/>
</dbReference>
<dbReference type="Proteomes" id="UP000260991">
    <property type="component" value="Unassembled WGS sequence"/>
</dbReference>
<evidence type="ECO:0000256" key="6">
    <source>
        <dbReference type="ARBA" id="ARBA00022723"/>
    </source>
</evidence>
<dbReference type="Pfam" id="PF02367">
    <property type="entry name" value="TsaE"/>
    <property type="match status" value="1"/>
</dbReference>
<reference evidence="11 12" key="1">
    <citation type="submission" date="2018-08" db="EMBL/GenBank/DDBJ databases">
        <title>A genome reference for cultivated species of the human gut microbiota.</title>
        <authorList>
            <person name="Zou Y."/>
            <person name="Xue W."/>
            <person name="Luo G."/>
        </authorList>
    </citation>
    <scope>NUCLEOTIDE SEQUENCE [LARGE SCALE GENOMIC DNA]</scope>
    <source>
        <strain evidence="11 12">AF32-8AC</strain>
    </source>
</reference>
<evidence type="ECO:0000256" key="3">
    <source>
        <dbReference type="ARBA" id="ARBA00019010"/>
    </source>
</evidence>
<evidence type="ECO:0000256" key="4">
    <source>
        <dbReference type="ARBA" id="ARBA00022490"/>
    </source>
</evidence>
<name>A0A3E2U920_9FIRM</name>
<evidence type="ECO:0000256" key="10">
    <source>
        <dbReference type="ARBA" id="ARBA00032441"/>
    </source>
</evidence>
<dbReference type="GO" id="GO:0005524">
    <property type="term" value="F:ATP binding"/>
    <property type="evidence" value="ECO:0007669"/>
    <property type="project" value="UniProtKB-KW"/>
</dbReference>
<evidence type="ECO:0000313" key="11">
    <source>
        <dbReference type="EMBL" id="RGB92151.1"/>
    </source>
</evidence>
<dbReference type="PANTHER" id="PTHR33540">
    <property type="entry name" value="TRNA THREONYLCARBAMOYLADENOSINE BIOSYNTHESIS PROTEIN TSAE"/>
    <property type="match status" value="1"/>
</dbReference>
<evidence type="ECO:0000256" key="2">
    <source>
        <dbReference type="ARBA" id="ARBA00007599"/>
    </source>
</evidence>
<proteinExistence type="inferred from homology"/>
<comment type="similarity">
    <text evidence="2">Belongs to the TsaE family.</text>
</comment>
<evidence type="ECO:0000256" key="1">
    <source>
        <dbReference type="ARBA" id="ARBA00004496"/>
    </source>
</evidence>
<evidence type="ECO:0000256" key="5">
    <source>
        <dbReference type="ARBA" id="ARBA00022694"/>
    </source>
</evidence>
<dbReference type="InterPro" id="IPR027417">
    <property type="entry name" value="P-loop_NTPase"/>
</dbReference>
<keyword evidence="11" id="KW-0808">Transferase</keyword>
<dbReference type="RefSeq" id="WP_158402816.1">
    <property type="nucleotide sequence ID" value="NZ_QVER01000005.1"/>
</dbReference>
<dbReference type="GO" id="GO:0005737">
    <property type="term" value="C:cytoplasm"/>
    <property type="evidence" value="ECO:0007669"/>
    <property type="project" value="UniProtKB-SubCell"/>
</dbReference>
<gene>
    <name evidence="11" type="primary">tsaE</name>
    <name evidence="11" type="ORF">DWZ46_05955</name>
</gene>
<dbReference type="PANTHER" id="PTHR33540:SF2">
    <property type="entry name" value="TRNA THREONYLCARBAMOYLADENOSINE BIOSYNTHESIS PROTEIN TSAE"/>
    <property type="match status" value="1"/>
</dbReference>
<evidence type="ECO:0000313" key="12">
    <source>
        <dbReference type="Proteomes" id="UP000260991"/>
    </source>
</evidence>
<dbReference type="AlphaFoldDB" id="A0A3E2U920"/>
<comment type="subcellular location">
    <subcellularLocation>
        <location evidence="1">Cytoplasm</location>
    </subcellularLocation>
</comment>
<keyword evidence="5" id="KW-0819">tRNA processing</keyword>
<keyword evidence="6" id="KW-0479">Metal-binding</keyword>
<dbReference type="GO" id="GO:0002949">
    <property type="term" value="P:tRNA threonylcarbamoyladenosine modification"/>
    <property type="evidence" value="ECO:0007669"/>
    <property type="project" value="InterPro"/>
</dbReference>
<dbReference type="Gene3D" id="3.40.50.300">
    <property type="entry name" value="P-loop containing nucleotide triphosphate hydrolases"/>
    <property type="match status" value="1"/>
</dbReference>
<accession>A0A3E2U920</accession>
<evidence type="ECO:0000256" key="9">
    <source>
        <dbReference type="ARBA" id="ARBA00022842"/>
    </source>
</evidence>